<evidence type="ECO:0000313" key="2">
    <source>
        <dbReference type="EMBL" id="KER21702.1"/>
    </source>
</evidence>
<dbReference type="Pfam" id="PF24467">
    <property type="entry name" value="ARM_FBXO47"/>
    <property type="match status" value="1"/>
</dbReference>
<name>A0A074Z830_OPIVI</name>
<proteinExistence type="predicted"/>
<dbReference type="KEGG" id="ovi:T265_10030"/>
<dbReference type="PANTHER" id="PTHR34098:SF1">
    <property type="entry name" value="F-BOX ONLY PROTEIN 47"/>
    <property type="match status" value="1"/>
</dbReference>
<dbReference type="CTD" id="20324198"/>
<dbReference type="PANTHER" id="PTHR34098">
    <property type="entry name" value="F-BOX ONLY PROTEIN 47"/>
    <property type="match status" value="1"/>
</dbReference>
<dbReference type="SMART" id="SM00256">
    <property type="entry name" value="FBOX"/>
    <property type="match status" value="1"/>
</dbReference>
<dbReference type="Proteomes" id="UP000054324">
    <property type="component" value="Unassembled WGS sequence"/>
</dbReference>
<protein>
    <recommendedName>
        <fullName evidence="1">F-box domain-containing protein</fullName>
    </recommendedName>
</protein>
<dbReference type="PROSITE" id="PS50181">
    <property type="entry name" value="FBOX"/>
    <property type="match status" value="1"/>
</dbReference>
<organism evidence="2 3">
    <name type="scientific">Opisthorchis viverrini</name>
    <name type="common">Southeast Asian liver fluke</name>
    <dbReference type="NCBI Taxonomy" id="6198"/>
    <lineage>
        <taxon>Eukaryota</taxon>
        <taxon>Metazoa</taxon>
        <taxon>Spiralia</taxon>
        <taxon>Lophotrochozoa</taxon>
        <taxon>Platyhelminthes</taxon>
        <taxon>Trematoda</taxon>
        <taxon>Digenea</taxon>
        <taxon>Opisthorchiida</taxon>
        <taxon>Opisthorchiata</taxon>
        <taxon>Opisthorchiidae</taxon>
        <taxon>Opisthorchis</taxon>
    </lineage>
</organism>
<dbReference type="STRING" id="6198.A0A074Z830"/>
<dbReference type="AlphaFoldDB" id="A0A074Z830"/>
<gene>
    <name evidence="2" type="ORF">T265_10030</name>
</gene>
<dbReference type="InterPro" id="IPR038946">
    <property type="entry name" value="FBXO47"/>
</dbReference>
<evidence type="ECO:0000313" key="3">
    <source>
        <dbReference type="Proteomes" id="UP000054324"/>
    </source>
</evidence>
<evidence type="ECO:0000259" key="1">
    <source>
        <dbReference type="PROSITE" id="PS50181"/>
    </source>
</evidence>
<dbReference type="Pfam" id="PF00646">
    <property type="entry name" value="F-box"/>
    <property type="match status" value="1"/>
</dbReference>
<dbReference type="InterPro" id="IPR056622">
    <property type="entry name" value="ARM_FBXO47"/>
</dbReference>
<dbReference type="InterPro" id="IPR036047">
    <property type="entry name" value="F-box-like_dom_sf"/>
</dbReference>
<dbReference type="SUPFAM" id="SSF81383">
    <property type="entry name" value="F-box domain"/>
    <property type="match status" value="1"/>
</dbReference>
<dbReference type="OrthoDB" id="9858120at2759"/>
<dbReference type="RefSeq" id="XP_009174542.1">
    <property type="nucleotide sequence ID" value="XM_009176278.1"/>
</dbReference>
<keyword evidence="3" id="KW-1185">Reference proteome</keyword>
<dbReference type="GeneID" id="20324198"/>
<dbReference type="InterPro" id="IPR001810">
    <property type="entry name" value="F-box_dom"/>
</dbReference>
<reference evidence="2 3" key="1">
    <citation type="submission" date="2013-11" db="EMBL/GenBank/DDBJ databases">
        <title>Opisthorchis viverrini - life in the bile duct.</title>
        <authorList>
            <person name="Young N.D."/>
            <person name="Nagarajan N."/>
            <person name="Lin S.J."/>
            <person name="Korhonen P.K."/>
            <person name="Jex A.R."/>
            <person name="Hall R.S."/>
            <person name="Safavi-Hemami H."/>
            <person name="Kaewkong W."/>
            <person name="Bertrand D."/>
            <person name="Gao S."/>
            <person name="Seet Q."/>
            <person name="Wongkham S."/>
            <person name="Teh B.T."/>
            <person name="Wongkham C."/>
            <person name="Intapan P.M."/>
            <person name="Maleewong W."/>
            <person name="Yang X."/>
            <person name="Hu M."/>
            <person name="Wang Z."/>
            <person name="Hofmann A."/>
            <person name="Sternberg P.W."/>
            <person name="Tan P."/>
            <person name="Wang J."/>
            <person name="Gasser R.B."/>
        </authorList>
    </citation>
    <scope>NUCLEOTIDE SEQUENCE [LARGE SCALE GENOMIC DNA]</scope>
</reference>
<feature type="domain" description="F-box" evidence="1">
    <location>
        <begin position="35"/>
        <end position="73"/>
    </location>
</feature>
<dbReference type="EMBL" id="KL596946">
    <property type="protein sequence ID" value="KER21702.1"/>
    <property type="molecule type" value="Genomic_DNA"/>
</dbReference>
<sequence length="613" mass="69284">MKRCLTCPRIGSTRKSKRLRRSLSDPIRRERVGLLSALEKLPVEIIHRVLSFLNLDDLLSLSCASSQLKVLIEVFVNTSRCVLLRDFREPHSIQYDTYSKHVSQLCETYKKIGLLFKELACDFPMCVTTRILERHLSNFATGISSLVILFSLPCAQHMCHLDTDYLRGRPEADGPVLSNPTPTGGSRRVPCRFGYLRCPALLLYGHFLREFTSDWSEPHKDKLLRDLFHCCFSENLWRKLTAVVCENPGKDLHSELTLRLFIRRVFLDPAALPQPIQERQPSLSERISTGQHLLHSTSHLEVLSANNRDVRTEANLQCFAVTPSSDSSLSLCHFGKAIGDNQSTSTSSSSTNQFLPSHCDRSYGDVSALFEIPTSAPIITRPSYYTVASQPVRVSSHPQPVWAASQTLLHILSSYPIVHRARILFILYGPMHKGRLMWRTMCENTAADSEQLSACFGELGSVLQNMLEIGAWTPEQTLSILNEIIVMPDEWLAENVACLLYTSGSRLTSMLIRQKAVTGQVGELAVTLTSLCLVRVKIRSPLTDLVVLLDEACRAVPLSHRRNFLDQLARAFQDVIVDLYETDELEERIEDFSTILRAQAEFMRALMARMYEE</sequence>
<accession>A0A074Z830</accession>